<name>A0A2P2ILU9_RHIMU</name>
<sequence>MQSNHWLHQSKISFSELWMIFVLTGQMFNSITNIIIHAKMLDCSQGRNHCFPRLGKVIGVK</sequence>
<proteinExistence type="predicted"/>
<dbReference type="AlphaFoldDB" id="A0A2P2ILU9"/>
<protein>
    <submittedName>
        <fullName evidence="2">Uncharacterized protein</fullName>
    </submittedName>
</protein>
<organism evidence="2">
    <name type="scientific">Rhizophora mucronata</name>
    <name type="common">Asiatic mangrove</name>
    <dbReference type="NCBI Taxonomy" id="61149"/>
    <lineage>
        <taxon>Eukaryota</taxon>
        <taxon>Viridiplantae</taxon>
        <taxon>Streptophyta</taxon>
        <taxon>Embryophyta</taxon>
        <taxon>Tracheophyta</taxon>
        <taxon>Spermatophyta</taxon>
        <taxon>Magnoliopsida</taxon>
        <taxon>eudicotyledons</taxon>
        <taxon>Gunneridae</taxon>
        <taxon>Pentapetalae</taxon>
        <taxon>rosids</taxon>
        <taxon>fabids</taxon>
        <taxon>Malpighiales</taxon>
        <taxon>Rhizophoraceae</taxon>
        <taxon>Rhizophora</taxon>
    </lineage>
</organism>
<reference evidence="2" key="1">
    <citation type="submission" date="2018-02" db="EMBL/GenBank/DDBJ databases">
        <title>Rhizophora mucronata_Transcriptome.</title>
        <authorList>
            <person name="Meera S.P."/>
            <person name="Sreeshan A."/>
            <person name="Augustine A."/>
        </authorList>
    </citation>
    <scope>NUCLEOTIDE SEQUENCE</scope>
    <source>
        <tissue evidence="2">Leaf</tissue>
    </source>
</reference>
<evidence type="ECO:0000256" key="1">
    <source>
        <dbReference type="SAM" id="Phobius"/>
    </source>
</evidence>
<keyword evidence="1" id="KW-0472">Membrane</keyword>
<feature type="transmembrane region" description="Helical" evidence="1">
    <location>
        <begin position="17"/>
        <end position="36"/>
    </location>
</feature>
<dbReference type="EMBL" id="GGEC01001685">
    <property type="protein sequence ID" value="MBW82168.1"/>
    <property type="molecule type" value="Transcribed_RNA"/>
</dbReference>
<keyword evidence="1" id="KW-0812">Transmembrane</keyword>
<evidence type="ECO:0000313" key="2">
    <source>
        <dbReference type="EMBL" id="MBW82168.1"/>
    </source>
</evidence>
<keyword evidence="1" id="KW-1133">Transmembrane helix</keyword>
<accession>A0A2P2ILU9</accession>